<dbReference type="Proteomes" id="UP001231370">
    <property type="component" value="Unassembled WGS sequence"/>
</dbReference>
<keyword evidence="3" id="KW-1185">Reference proteome</keyword>
<evidence type="ECO:0000313" key="2">
    <source>
        <dbReference type="EMBL" id="MDJ1180222.1"/>
    </source>
</evidence>
<gene>
    <name evidence="2" type="ORF">PJF56_15265</name>
</gene>
<comment type="caution">
    <text evidence="2">The sequence shown here is derived from an EMBL/GenBank/DDBJ whole genome shotgun (WGS) entry which is preliminary data.</text>
</comment>
<feature type="compositionally biased region" description="Basic and acidic residues" evidence="1">
    <location>
        <begin position="1"/>
        <end position="15"/>
    </location>
</feature>
<proteinExistence type="predicted"/>
<evidence type="ECO:0000313" key="3">
    <source>
        <dbReference type="Proteomes" id="UP001231370"/>
    </source>
</evidence>
<name>A0ABT7BLZ5_9CYAN</name>
<dbReference type="EMBL" id="JAQPOK010000111">
    <property type="protein sequence ID" value="MDJ1180222.1"/>
    <property type="molecule type" value="Genomic_DNA"/>
</dbReference>
<sequence>MYDCSISDRSRDGSHYRPPTPPRNRVSAISSDAQPPGLRNPVSKPCERRSLLIPKDRETPASPQHSVRGQIGESSPVCR</sequence>
<dbReference type="RefSeq" id="WP_283763522.1">
    <property type="nucleotide sequence ID" value="NZ_JAQPOK010000111.1"/>
</dbReference>
<organism evidence="2 3">
    <name type="scientific">Roseofilum halophilum BLCC-M91</name>
    <dbReference type="NCBI Taxonomy" id="3022259"/>
    <lineage>
        <taxon>Bacteria</taxon>
        <taxon>Bacillati</taxon>
        <taxon>Cyanobacteriota</taxon>
        <taxon>Cyanophyceae</taxon>
        <taxon>Desertifilales</taxon>
        <taxon>Desertifilaceae</taxon>
        <taxon>Roseofilum</taxon>
        <taxon>Roseofilum halophilum</taxon>
    </lineage>
</organism>
<feature type="region of interest" description="Disordered" evidence="1">
    <location>
        <begin position="1"/>
        <end position="79"/>
    </location>
</feature>
<feature type="compositionally biased region" description="Basic and acidic residues" evidence="1">
    <location>
        <begin position="45"/>
        <end position="59"/>
    </location>
</feature>
<accession>A0ABT7BLZ5</accession>
<protein>
    <submittedName>
        <fullName evidence="2">Uncharacterized protein</fullName>
    </submittedName>
</protein>
<reference evidence="2 3" key="1">
    <citation type="submission" date="2023-01" db="EMBL/GenBank/DDBJ databases">
        <title>Novel diversity within Roseofilum (Cyanobacteria; Desertifilaceae) from marine benthic mats with descriptions of four novel species.</title>
        <authorList>
            <person name="Wang Y."/>
            <person name="Berthold D.E."/>
            <person name="Hu J."/>
            <person name="Lefler F.W."/>
            <person name="Laughinghouse H.D. IV."/>
        </authorList>
    </citation>
    <scope>NUCLEOTIDE SEQUENCE [LARGE SCALE GENOMIC DNA]</scope>
    <source>
        <strain evidence="2 3">BLCC-M91</strain>
    </source>
</reference>
<evidence type="ECO:0000256" key="1">
    <source>
        <dbReference type="SAM" id="MobiDB-lite"/>
    </source>
</evidence>